<evidence type="ECO:0000259" key="3">
    <source>
        <dbReference type="PROSITE" id="PS50109"/>
    </source>
</evidence>
<sequence length="1000" mass="115189">MANIRTKARALDMLGRQQIAGIPTALSELFKNAHDAYADNVEVDYIRKKNLLILRDDGLGMSREEFEERWLTIGTDSKFIDEDSIGMPEIDFLKTTRPIMGEKGIGRLAIASIGPQVLVITRSRKKGILGNVVAAFVNWTLFSLPKLNLEDIDIPVIELQQGETLKKDHVDKLLNKALANIHGLVDKISQKKIDALVKQIMRFDYDPEYWTHALNNQDESLGLERAHLSLDGVRGGTHFIIVPVDDVLNDDIEDFVTARRTDQVSRLQKALLGFTNTMYENAHPPIIARFRDHTLHGQCIDRISESVFFTPDEFLIADHHFQGVFNEFGQFSGTVKIYGEEKQAVVTWPEGMSKEVLCGPFKLNLAYVHGVQRDSRVSPEIWQELREKTDRFGGLYIYRDGIRILPYGDSDVDFLRIEQRRSKSAKEYFFSYRRMFGAIELTKEENFDLKEKAGREGFIENKAYKQLKAILENFFIQVASDYFNDKGDQSSTFIETRARQQREYELLKKREKFKNNKRRIFSDSLDKFFKKVDSKQWIQEIENVADGANNIINNFSYEHSSIDDLVFNVEKIRTNGFAKICDNFEINKPTGIGLNKELAEQWDSYQVIKNELLLKIETKKNEINSKLVDYENRYGDRTGLRRRFNDSLTSLETYQRKQLNDVYNNANKVLDELQLQTRNLLNQSREQAKMQAAEIIKDFNSTSFQSATTEQLFQIKKDLETRIDTSSKSILDNIKLITERLLAAKEGSEQNTAASTELVSIFETEYEHLKEQYEKNLQLAQLGMALGVLGHEFNSNVLSIRRGLNEMQPFAARSENFKNIYERVRTGFDHLDAYLKTLMPLTRRMGRRRTQITGKAISEFIISVFGERLEKDNIFLIFTANFYKQSVITFTSTLYPVFINIIDNAIHWLVKSSGEKIITLDATKNGFIIQDSGPGIPTIDQQNVFEFGFSRRNGGQGMGLYIARQTLEQDDFEIILEPYCPDTGAVFRIEPKLNQEKDME</sequence>
<dbReference type="Pfam" id="PF19191">
    <property type="entry name" value="HEF_HK"/>
    <property type="match status" value="1"/>
</dbReference>
<accession>A0ABN5R365</accession>
<protein>
    <submittedName>
        <fullName evidence="4">Regulator</fullName>
    </submittedName>
</protein>
<proteinExistence type="predicted"/>
<dbReference type="Gene3D" id="3.30.565.10">
    <property type="entry name" value="Histidine kinase-like ATPase, C-terminal domain"/>
    <property type="match status" value="2"/>
</dbReference>
<dbReference type="PROSITE" id="PS50109">
    <property type="entry name" value="HIS_KIN"/>
    <property type="match status" value="1"/>
</dbReference>
<dbReference type="Pfam" id="PF02518">
    <property type="entry name" value="HATPase_c"/>
    <property type="match status" value="1"/>
</dbReference>
<dbReference type="InterPro" id="IPR003594">
    <property type="entry name" value="HATPase_dom"/>
</dbReference>
<evidence type="ECO:0000313" key="5">
    <source>
        <dbReference type="Proteomes" id="UP000268669"/>
    </source>
</evidence>
<dbReference type="RefSeq" id="WP_123784296.1">
    <property type="nucleotide sequence ID" value="NZ_CP033713.1"/>
</dbReference>
<feature type="coiled-coil region" evidence="2">
    <location>
        <begin position="613"/>
        <end position="683"/>
    </location>
</feature>
<dbReference type="InterPro" id="IPR043836">
    <property type="entry name" value="DHp"/>
</dbReference>
<reference evidence="4" key="1">
    <citation type="submission" date="2018-11" db="EMBL/GenBank/DDBJ databases">
        <title>FDA dAtabase for Regulatory Grade micrObial Sequences (FDA-ARGOS): Supporting development and validation of Infectious Disease Dx tests.</title>
        <authorList>
            <person name="Bliska J."/>
            <person name="Cleland M.-M."/>
            <person name="Tallon L."/>
            <person name="Sadzewicz L."/>
            <person name="Zhao X."/>
            <person name="Vavikolanu K."/>
            <person name="Mehta A."/>
            <person name="Aluvathingal J."/>
            <person name="Nadendla S."/>
            <person name="Yan Y."/>
            <person name="Sichtig H."/>
        </authorList>
    </citation>
    <scope>NUCLEOTIDE SEQUENCE [LARGE SCALE GENOMIC DNA]</scope>
    <source>
        <strain evidence="4">FDAARGOS_581</strain>
    </source>
</reference>
<organism evidence="4 5">
    <name type="scientific">Yersinia pseudotuberculosis</name>
    <dbReference type="NCBI Taxonomy" id="633"/>
    <lineage>
        <taxon>Bacteria</taxon>
        <taxon>Pseudomonadati</taxon>
        <taxon>Pseudomonadota</taxon>
        <taxon>Gammaproteobacteria</taxon>
        <taxon>Enterobacterales</taxon>
        <taxon>Yersiniaceae</taxon>
        <taxon>Yersinia</taxon>
    </lineage>
</organism>
<evidence type="ECO:0000256" key="2">
    <source>
        <dbReference type="SAM" id="Coils"/>
    </source>
</evidence>
<evidence type="ECO:0000313" key="4">
    <source>
        <dbReference type="EMBL" id="AYW90039.1"/>
    </source>
</evidence>
<keyword evidence="2" id="KW-0175">Coiled coil</keyword>
<gene>
    <name evidence="4" type="ORF">EGX47_00945</name>
</gene>
<evidence type="ECO:0000256" key="1">
    <source>
        <dbReference type="ARBA" id="ARBA00022553"/>
    </source>
</evidence>
<dbReference type="EMBL" id="CP033713">
    <property type="protein sequence ID" value="AYW90039.1"/>
    <property type="molecule type" value="Genomic_DNA"/>
</dbReference>
<keyword evidence="1" id="KW-0597">Phosphoprotein</keyword>
<dbReference type="Pfam" id="PF13589">
    <property type="entry name" value="HATPase_c_3"/>
    <property type="match status" value="1"/>
</dbReference>
<name>A0ABN5R365_YERPU</name>
<dbReference type="InterPro" id="IPR036890">
    <property type="entry name" value="HATPase_C_sf"/>
</dbReference>
<keyword evidence="5" id="KW-1185">Reference proteome</keyword>
<dbReference type="SUPFAM" id="SSF55874">
    <property type="entry name" value="ATPase domain of HSP90 chaperone/DNA topoisomerase II/histidine kinase"/>
    <property type="match status" value="2"/>
</dbReference>
<feature type="domain" description="Histidine kinase" evidence="3">
    <location>
        <begin position="788"/>
        <end position="995"/>
    </location>
</feature>
<dbReference type="Proteomes" id="UP000268669">
    <property type="component" value="Chromosome"/>
</dbReference>
<dbReference type="InterPro" id="IPR005467">
    <property type="entry name" value="His_kinase_dom"/>
</dbReference>
<dbReference type="SMART" id="SM00387">
    <property type="entry name" value="HATPase_c"/>
    <property type="match status" value="1"/>
</dbReference>